<feature type="transmembrane region" description="Helical" evidence="11">
    <location>
        <begin position="364"/>
        <end position="385"/>
    </location>
</feature>
<dbReference type="NCBIfam" id="TIGR01525">
    <property type="entry name" value="ATPase-IB_hvy"/>
    <property type="match status" value="1"/>
</dbReference>
<evidence type="ECO:0000256" key="5">
    <source>
        <dbReference type="ARBA" id="ARBA00022723"/>
    </source>
</evidence>
<evidence type="ECO:0000313" key="13">
    <source>
        <dbReference type="EMBL" id="VAW09268.1"/>
    </source>
</evidence>
<name>A0A3B0SUS9_9ZZZZ</name>
<dbReference type="Pfam" id="PF00403">
    <property type="entry name" value="HMA"/>
    <property type="match status" value="1"/>
</dbReference>
<dbReference type="GO" id="GO:0016887">
    <property type="term" value="F:ATP hydrolysis activity"/>
    <property type="evidence" value="ECO:0007669"/>
    <property type="project" value="InterPro"/>
</dbReference>
<feature type="transmembrane region" description="Helical" evidence="11">
    <location>
        <begin position="156"/>
        <end position="173"/>
    </location>
</feature>
<dbReference type="EMBL" id="UOEK01000543">
    <property type="protein sequence ID" value="VAW09268.1"/>
    <property type="molecule type" value="Genomic_DNA"/>
</dbReference>
<dbReference type="InterPro" id="IPR018303">
    <property type="entry name" value="ATPase_P-typ_P_site"/>
</dbReference>
<feature type="transmembrane region" description="Helical" evidence="11">
    <location>
        <begin position="691"/>
        <end position="709"/>
    </location>
</feature>
<feature type="transmembrane region" description="Helical" evidence="11">
    <location>
        <begin position="669"/>
        <end position="685"/>
    </location>
</feature>
<dbReference type="GO" id="GO:0005524">
    <property type="term" value="F:ATP binding"/>
    <property type="evidence" value="ECO:0007669"/>
    <property type="project" value="UniProtKB-KW"/>
</dbReference>
<dbReference type="InterPro" id="IPR008250">
    <property type="entry name" value="ATPase_P-typ_transduc_dom_A_sf"/>
</dbReference>
<keyword evidence="13" id="KW-0378">Hydrolase</keyword>
<dbReference type="SFLD" id="SFLDF00027">
    <property type="entry name" value="p-type_atpase"/>
    <property type="match status" value="1"/>
</dbReference>
<dbReference type="InterPro" id="IPR027256">
    <property type="entry name" value="P-typ_ATPase_IB"/>
</dbReference>
<dbReference type="SFLD" id="SFLDS00003">
    <property type="entry name" value="Haloacid_Dehalogenase"/>
    <property type="match status" value="1"/>
</dbReference>
<dbReference type="Pfam" id="PF00702">
    <property type="entry name" value="Hydrolase"/>
    <property type="match status" value="1"/>
</dbReference>
<evidence type="ECO:0000256" key="2">
    <source>
        <dbReference type="ARBA" id="ARBA00006024"/>
    </source>
</evidence>
<comment type="similarity">
    <text evidence="2">Belongs to the cation transport ATPase (P-type) (TC 3.A.3) family. Type IB subfamily.</text>
</comment>
<dbReference type="GO" id="GO:0005886">
    <property type="term" value="C:plasma membrane"/>
    <property type="evidence" value="ECO:0007669"/>
    <property type="project" value="UniProtKB-SubCell"/>
</dbReference>
<evidence type="ECO:0000256" key="9">
    <source>
        <dbReference type="ARBA" id="ARBA00022989"/>
    </source>
</evidence>
<dbReference type="InterPro" id="IPR036412">
    <property type="entry name" value="HAD-like_sf"/>
</dbReference>
<proteinExistence type="inferred from homology"/>
<dbReference type="Gene3D" id="3.30.70.100">
    <property type="match status" value="1"/>
</dbReference>
<dbReference type="Gene3D" id="3.40.1110.10">
    <property type="entry name" value="Calcium-transporting ATPase, cytoplasmic domain N"/>
    <property type="match status" value="1"/>
</dbReference>
<dbReference type="PROSITE" id="PS01047">
    <property type="entry name" value="HMA_1"/>
    <property type="match status" value="1"/>
</dbReference>
<dbReference type="EC" id="3.6.3.3" evidence="13"/>
<dbReference type="SUPFAM" id="SSF81653">
    <property type="entry name" value="Calcium ATPase, transduction domain A"/>
    <property type="match status" value="1"/>
</dbReference>
<evidence type="ECO:0000256" key="4">
    <source>
        <dbReference type="ARBA" id="ARBA00022692"/>
    </source>
</evidence>
<feature type="transmembrane region" description="Helical" evidence="11">
    <location>
        <begin position="93"/>
        <end position="113"/>
    </location>
</feature>
<dbReference type="InterPro" id="IPR023214">
    <property type="entry name" value="HAD_sf"/>
</dbReference>
<evidence type="ECO:0000259" key="12">
    <source>
        <dbReference type="PROSITE" id="PS50846"/>
    </source>
</evidence>
<organism evidence="13">
    <name type="scientific">hydrothermal vent metagenome</name>
    <dbReference type="NCBI Taxonomy" id="652676"/>
    <lineage>
        <taxon>unclassified sequences</taxon>
        <taxon>metagenomes</taxon>
        <taxon>ecological metagenomes</taxon>
    </lineage>
</organism>
<dbReference type="SUPFAM" id="SSF55008">
    <property type="entry name" value="HMA, heavy metal-associated domain"/>
    <property type="match status" value="1"/>
</dbReference>
<dbReference type="FunFam" id="2.70.150.10:FF:000020">
    <property type="entry name" value="Copper-exporting P-type ATPase A"/>
    <property type="match status" value="1"/>
</dbReference>
<dbReference type="AlphaFoldDB" id="A0A3B0SUS9"/>
<dbReference type="PANTHER" id="PTHR43520:SF8">
    <property type="entry name" value="P-TYPE CU(+) TRANSPORTER"/>
    <property type="match status" value="1"/>
</dbReference>
<dbReference type="SUPFAM" id="SSF56784">
    <property type="entry name" value="HAD-like"/>
    <property type="match status" value="1"/>
</dbReference>
<dbReference type="SUPFAM" id="SSF81665">
    <property type="entry name" value="Calcium ATPase, transmembrane domain M"/>
    <property type="match status" value="1"/>
</dbReference>
<dbReference type="NCBIfam" id="TIGR01511">
    <property type="entry name" value="ATPase-IB1_Cu"/>
    <property type="match status" value="1"/>
</dbReference>
<keyword evidence="5" id="KW-0479">Metal-binding</keyword>
<dbReference type="InterPro" id="IPR017969">
    <property type="entry name" value="Heavy-metal-associated_CS"/>
</dbReference>
<keyword evidence="10 11" id="KW-0472">Membrane</keyword>
<evidence type="ECO:0000256" key="1">
    <source>
        <dbReference type="ARBA" id="ARBA00004651"/>
    </source>
</evidence>
<dbReference type="GO" id="GO:0055070">
    <property type="term" value="P:copper ion homeostasis"/>
    <property type="evidence" value="ECO:0007669"/>
    <property type="project" value="TreeGrafter"/>
</dbReference>
<dbReference type="NCBIfam" id="TIGR01494">
    <property type="entry name" value="ATPase_P-type"/>
    <property type="match status" value="1"/>
</dbReference>
<keyword evidence="9 11" id="KW-1133">Transmembrane helix</keyword>
<dbReference type="CDD" id="cd00371">
    <property type="entry name" value="HMA"/>
    <property type="match status" value="1"/>
</dbReference>
<evidence type="ECO:0000256" key="10">
    <source>
        <dbReference type="ARBA" id="ARBA00023136"/>
    </source>
</evidence>
<protein>
    <submittedName>
        <fullName evidence="13">Lead, cadmium, zinc and mercury transporting ATPase Copper-translocating P-type ATPase</fullName>
        <ecNumber evidence="13">3.6.3.3</ecNumber>
        <ecNumber evidence="13">3.6.3.4</ecNumber>
    </submittedName>
</protein>
<dbReference type="GO" id="GO:0043682">
    <property type="term" value="F:P-type divalent copper transporter activity"/>
    <property type="evidence" value="ECO:0007669"/>
    <property type="project" value="TreeGrafter"/>
</dbReference>
<keyword evidence="7" id="KW-0067">ATP-binding</keyword>
<dbReference type="PRINTS" id="PR00119">
    <property type="entry name" value="CATATPASE"/>
</dbReference>
<dbReference type="InterPro" id="IPR044492">
    <property type="entry name" value="P_typ_ATPase_HD_dom"/>
</dbReference>
<dbReference type="CDD" id="cd02094">
    <property type="entry name" value="P-type_ATPase_Cu-like"/>
    <property type="match status" value="1"/>
</dbReference>
<feature type="domain" description="HMA" evidence="12">
    <location>
        <begin position="5"/>
        <end position="70"/>
    </location>
</feature>
<keyword evidence="8" id="KW-1278">Translocase</keyword>
<dbReference type="Pfam" id="PF00122">
    <property type="entry name" value="E1-E2_ATPase"/>
    <property type="match status" value="1"/>
</dbReference>
<sequence length="718" mass="75404">MAKTDTITFDVNGMTCASCAVRIERVLGKQDGVDHAVVSFAGQEARATVSPDTDIAALEAAVGKIGYTIKALEEGDERISPTERYAEEARHQLKLVAGSAALSLPLMGIALLGPKDTPWLIFQAFLATIVVFYFGIQFHTAAWTRLKARTANMDSLISVGTLAAYFASVAAIIRGGDVFFETAGMIITLILLGRFFEASAKGRASQSIARLAELGAREARLLRDGVEVMVDPIELAPGNIVVVKPGERIPCDGVITEGSSTIDESMLTGESVPVDRGPGDEVIGATVNQNGSLRVEVTHVGPNTTLAEIIRLVEDAQATKAPIQGLADKISSIFVPIVMAISAVVFIGWMLAGATFGNSLQNAIAVLIIACPCALGLATPTAIMVGSGRGAELGVLFKGADIFQRAHEIETVVFDKTGTLTLGAMTLTDVVAEDEETLLRRVGAIENLSEHPIARGIVLGIEERGIEIGEATDFEATPGGGVIAKTDGVEVAIGTPTFLGELDMVVLEDHFTMLDRLADQAKTAVMVGWDGKSTGVLGIADDIRPTSIAAIQELHEDGVKTVMLTGDRRLTAERVAAQLGIDNVVAEVRPDEKAETIRQLSEKSPVGFVGDGINDAAALVTADIGIAVGSGTDVAIESADVVLLSPDPALVVGAMRLARSTFRVIKQNLFWAFAYNTAAIPLAAAGLLNPMIAAGAMALSSVSVVSNSVRLRRFTPTR</sequence>
<evidence type="ECO:0000256" key="7">
    <source>
        <dbReference type="ARBA" id="ARBA00022840"/>
    </source>
</evidence>
<comment type="subcellular location">
    <subcellularLocation>
        <location evidence="1">Cell membrane</location>
        <topology evidence="1">Multi-pass membrane protein</topology>
    </subcellularLocation>
</comment>
<dbReference type="PRINTS" id="PR00941">
    <property type="entry name" value="CDATPASE"/>
</dbReference>
<dbReference type="PROSITE" id="PS50846">
    <property type="entry name" value="HMA_2"/>
    <property type="match status" value="1"/>
</dbReference>
<dbReference type="Gene3D" id="2.70.150.10">
    <property type="entry name" value="Calcium-transporting ATPase, cytoplasmic transduction domain A"/>
    <property type="match status" value="1"/>
</dbReference>
<dbReference type="GO" id="GO:0005507">
    <property type="term" value="F:copper ion binding"/>
    <property type="evidence" value="ECO:0007669"/>
    <property type="project" value="TreeGrafter"/>
</dbReference>
<accession>A0A3B0SUS9</accession>
<dbReference type="InterPro" id="IPR036163">
    <property type="entry name" value="HMA_dom_sf"/>
</dbReference>
<reference evidence="13" key="1">
    <citation type="submission" date="2018-06" db="EMBL/GenBank/DDBJ databases">
        <authorList>
            <person name="Zhirakovskaya E."/>
        </authorList>
    </citation>
    <scope>NUCLEOTIDE SEQUENCE</scope>
</reference>
<dbReference type="InterPro" id="IPR001757">
    <property type="entry name" value="P_typ_ATPase"/>
</dbReference>
<dbReference type="InterPro" id="IPR059000">
    <property type="entry name" value="ATPase_P-type_domA"/>
</dbReference>
<dbReference type="EC" id="3.6.3.4" evidence="13"/>
<evidence type="ECO:0000256" key="11">
    <source>
        <dbReference type="SAM" id="Phobius"/>
    </source>
</evidence>
<dbReference type="SFLD" id="SFLDG00002">
    <property type="entry name" value="C1.7:_P-type_atpase_like"/>
    <property type="match status" value="1"/>
</dbReference>
<dbReference type="PANTHER" id="PTHR43520">
    <property type="entry name" value="ATP7, ISOFORM B"/>
    <property type="match status" value="1"/>
</dbReference>
<dbReference type="InterPro" id="IPR023299">
    <property type="entry name" value="ATPase_P-typ_cyto_dom_N"/>
</dbReference>
<keyword evidence="6" id="KW-0547">Nucleotide-binding</keyword>
<evidence type="ECO:0000256" key="8">
    <source>
        <dbReference type="ARBA" id="ARBA00022967"/>
    </source>
</evidence>
<feature type="transmembrane region" description="Helical" evidence="11">
    <location>
        <begin position="333"/>
        <end position="352"/>
    </location>
</feature>
<feature type="transmembrane region" description="Helical" evidence="11">
    <location>
        <begin position="179"/>
        <end position="196"/>
    </location>
</feature>
<gene>
    <name evidence="13" type="ORF">MNBD_ACTINO02-1677</name>
</gene>
<keyword evidence="3" id="KW-1003">Cell membrane</keyword>
<dbReference type="Gene3D" id="3.40.50.1000">
    <property type="entry name" value="HAD superfamily/HAD-like"/>
    <property type="match status" value="1"/>
</dbReference>
<feature type="transmembrane region" description="Helical" evidence="11">
    <location>
        <begin position="119"/>
        <end position="136"/>
    </location>
</feature>
<dbReference type="InterPro" id="IPR006121">
    <property type="entry name" value="HMA_dom"/>
</dbReference>
<dbReference type="PROSITE" id="PS00154">
    <property type="entry name" value="ATPASE_E1_E2"/>
    <property type="match status" value="1"/>
</dbReference>
<evidence type="ECO:0000256" key="6">
    <source>
        <dbReference type="ARBA" id="ARBA00022741"/>
    </source>
</evidence>
<evidence type="ECO:0000256" key="3">
    <source>
        <dbReference type="ARBA" id="ARBA00022475"/>
    </source>
</evidence>
<keyword evidence="4 11" id="KW-0812">Transmembrane</keyword>
<dbReference type="InterPro" id="IPR023298">
    <property type="entry name" value="ATPase_P-typ_TM_dom_sf"/>
</dbReference>